<accession>A0ABS4FTY4</accession>
<dbReference type="Proteomes" id="UP001519272">
    <property type="component" value="Unassembled WGS sequence"/>
</dbReference>
<organism evidence="2 3">
    <name type="scientific">Paenibacillus turicensis</name>
    <dbReference type="NCBI Taxonomy" id="160487"/>
    <lineage>
        <taxon>Bacteria</taxon>
        <taxon>Bacillati</taxon>
        <taxon>Bacillota</taxon>
        <taxon>Bacilli</taxon>
        <taxon>Bacillales</taxon>
        <taxon>Paenibacillaceae</taxon>
        <taxon>Paenibacillus</taxon>
    </lineage>
</organism>
<evidence type="ECO:0000256" key="1">
    <source>
        <dbReference type="SAM" id="Phobius"/>
    </source>
</evidence>
<proteinExistence type="predicted"/>
<evidence type="ECO:0000313" key="2">
    <source>
        <dbReference type="EMBL" id="MBP1906041.1"/>
    </source>
</evidence>
<feature type="transmembrane region" description="Helical" evidence="1">
    <location>
        <begin position="6"/>
        <end position="31"/>
    </location>
</feature>
<keyword evidence="1" id="KW-1133">Transmembrane helix</keyword>
<dbReference type="EMBL" id="JAGGKG010000012">
    <property type="protein sequence ID" value="MBP1906041.1"/>
    <property type="molecule type" value="Genomic_DNA"/>
</dbReference>
<keyword evidence="1" id="KW-0472">Membrane</keyword>
<reference evidence="2 3" key="1">
    <citation type="submission" date="2021-03" db="EMBL/GenBank/DDBJ databases">
        <title>Genomic Encyclopedia of Type Strains, Phase IV (KMG-IV): sequencing the most valuable type-strain genomes for metagenomic binning, comparative biology and taxonomic classification.</title>
        <authorList>
            <person name="Goeker M."/>
        </authorList>
    </citation>
    <scope>NUCLEOTIDE SEQUENCE [LARGE SCALE GENOMIC DNA]</scope>
    <source>
        <strain evidence="2 3">DSM 14349</strain>
    </source>
</reference>
<name>A0ABS4FTY4_9BACL</name>
<keyword evidence="3" id="KW-1185">Reference proteome</keyword>
<dbReference type="RefSeq" id="WP_210089647.1">
    <property type="nucleotide sequence ID" value="NZ_JAGGKG010000012.1"/>
</dbReference>
<gene>
    <name evidence="2" type="ORF">J2Z32_002690</name>
</gene>
<keyword evidence="1" id="KW-0812">Transmembrane</keyword>
<evidence type="ECO:0000313" key="3">
    <source>
        <dbReference type="Proteomes" id="UP001519272"/>
    </source>
</evidence>
<protein>
    <submittedName>
        <fullName evidence="2">Uncharacterized protein</fullName>
    </submittedName>
</protein>
<comment type="caution">
    <text evidence="2">The sequence shown here is derived from an EMBL/GenBank/DDBJ whole genome shotgun (WGS) entry which is preliminary data.</text>
</comment>
<sequence>MASYLNWFIPLCIAVSSFFAITIVGLTIATLRFRAQVYRKYDRGQNND</sequence>